<feature type="binding site" evidence="13">
    <location>
        <position position="84"/>
    </location>
    <ligand>
        <name>substrate</name>
    </ligand>
</feature>
<dbReference type="PIRSF" id="PIRSF000114">
    <property type="entry name" value="Glycerol-3-P_dh"/>
    <property type="match status" value="1"/>
</dbReference>
<keyword evidence="10 11" id="KW-1208">Phospholipid metabolism</keyword>
<comment type="caution">
    <text evidence="17">The sequence shown here is derived from an EMBL/GenBank/DDBJ whole genome shotgun (WGS) entry which is preliminary data.</text>
</comment>
<dbReference type="PROSITE" id="PS00957">
    <property type="entry name" value="NAD_G3PDH"/>
    <property type="match status" value="1"/>
</dbReference>
<name>A0A0A1VPG4_MICAE</name>
<evidence type="ECO:0000256" key="7">
    <source>
        <dbReference type="ARBA" id="ARBA00023027"/>
    </source>
</evidence>
<dbReference type="EC" id="1.1.1.94" evidence="11"/>
<dbReference type="NCBIfam" id="NF000942">
    <property type="entry name" value="PRK00094.1-4"/>
    <property type="match status" value="1"/>
</dbReference>
<feature type="binding site" evidence="14">
    <location>
        <position position="231"/>
    </location>
    <ligand>
        <name>NAD(+)</name>
        <dbReference type="ChEBI" id="CHEBI:57540"/>
    </ligand>
</feature>
<dbReference type="InterPro" id="IPR036291">
    <property type="entry name" value="NAD(P)-bd_dom_sf"/>
</dbReference>
<feature type="binding site" evidence="13">
    <location>
        <begin position="231"/>
        <end position="232"/>
    </location>
    <ligand>
        <name>substrate</name>
    </ligand>
</feature>
<dbReference type="InterPro" id="IPR011128">
    <property type="entry name" value="G3P_DH_NAD-dep_N"/>
</dbReference>
<evidence type="ECO:0000313" key="18">
    <source>
        <dbReference type="Proteomes" id="UP000030321"/>
    </source>
</evidence>
<dbReference type="Gene3D" id="3.40.50.720">
    <property type="entry name" value="NAD(P)-binding Rossmann-like Domain"/>
    <property type="match status" value="2"/>
</dbReference>
<feature type="domain" description="Glycerol-3-phosphate dehydrogenase NAD-dependent N-terminal" evidence="15">
    <location>
        <begin position="7"/>
        <end position="37"/>
    </location>
</feature>
<dbReference type="UniPathway" id="UPA00940"/>
<dbReference type="GO" id="GO:0005829">
    <property type="term" value="C:cytosol"/>
    <property type="evidence" value="ECO:0007669"/>
    <property type="project" value="TreeGrafter"/>
</dbReference>
<comment type="subcellular location">
    <subcellularLocation>
        <location evidence="11">Cytoplasm</location>
    </subcellularLocation>
</comment>
<accession>A0A0A1VPG4</accession>
<feature type="binding site" evidence="11">
    <location>
        <position position="167"/>
    </location>
    <ligand>
        <name>sn-glycerol 3-phosphate</name>
        <dbReference type="ChEBI" id="CHEBI:57597"/>
    </ligand>
</feature>
<keyword evidence="7 11" id="KW-0520">NAD</keyword>
<dbReference type="PANTHER" id="PTHR11728:SF1">
    <property type="entry name" value="GLYCEROL-3-PHOSPHATE DEHYDROGENASE [NAD(+)] 2, CHLOROPLASTIC"/>
    <property type="match status" value="1"/>
</dbReference>
<dbReference type="RefSeq" id="WP_045356038.1">
    <property type="nucleotide sequence ID" value="NZ_BBPA01000002.1"/>
</dbReference>
<feature type="binding site" evidence="11">
    <location>
        <position position="257"/>
    </location>
    <ligand>
        <name>NADPH</name>
        <dbReference type="ChEBI" id="CHEBI:57783"/>
    </ligand>
</feature>
<gene>
    <name evidence="11" type="primary">gpsA</name>
    <name evidence="17" type="ORF">N44_00550</name>
</gene>
<dbReference type="GO" id="GO:0005975">
    <property type="term" value="P:carbohydrate metabolic process"/>
    <property type="evidence" value="ECO:0007669"/>
    <property type="project" value="InterPro"/>
</dbReference>
<dbReference type="GO" id="GO:0141152">
    <property type="term" value="F:glycerol-3-phosphate dehydrogenase (NAD+) activity"/>
    <property type="evidence" value="ECO:0007669"/>
    <property type="project" value="RHEA"/>
</dbReference>
<keyword evidence="8 11" id="KW-0443">Lipid metabolism</keyword>
<feature type="binding site" evidence="11">
    <location>
        <position position="231"/>
    </location>
    <ligand>
        <name>sn-glycerol 3-phosphate</name>
        <dbReference type="ChEBI" id="CHEBI:57597"/>
    </ligand>
</feature>
<dbReference type="SUPFAM" id="SSF48179">
    <property type="entry name" value="6-phosphogluconate dehydrogenase C-terminal domain-like"/>
    <property type="match status" value="1"/>
</dbReference>
<feature type="binding site" evidence="11">
    <location>
        <position position="84"/>
    </location>
    <ligand>
        <name>NADPH</name>
        <dbReference type="ChEBI" id="CHEBI:57783"/>
    </ligand>
</feature>
<dbReference type="Pfam" id="PF07479">
    <property type="entry name" value="NAD_Gly3P_dh_C"/>
    <property type="match status" value="1"/>
</dbReference>
<evidence type="ECO:0000256" key="13">
    <source>
        <dbReference type="PIRSR" id="PIRSR000114-2"/>
    </source>
</evidence>
<feature type="active site" description="Proton acceptor" evidence="11 12">
    <location>
        <position position="167"/>
    </location>
</feature>
<organism evidence="17 18">
    <name type="scientific">Microcystis aeruginosa NIES-44</name>
    <dbReference type="NCBI Taxonomy" id="449439"/>
    <lineage>
        <taxon>Bacteria</taxon>
        <taxon>Bacillati</taxon>
        <taxon>Cyanobacteriota</taxon>
        <taxon>Cyanophyceae</taxon>
        <taxon>Oscillatoriophycideae</taxon>
        <taxon>Chroococcales</taxon>
        <taxon>Microcystaceae</taxon>
        <taxon>Microcystis</taxon>
    </lineage>
</organism>
<feature type="domain" description="Glycerol-3-phosphate dehydrogenase NAD-dependent C-terminal" evidence="16">
    <location>
        <begin position="156"/>
        <end position="296"/>
    </location>
</feature>
<evidence type="ECO:0000256" key="8">
    <source>
        <dbReference type="ARBA" id="ARBA00023098"/>
    </source>
</evidence>
<evidence type="ECO:0000313" key="17">
    <source>
        <dbReference type="EMBL" id="GAL91181.1"/>
    </source>
</evidence>
<evidence type="ECO:0000256" key="9">
    <source>
        <dbReference type="ARBA" id="ARBA00023209"/>
    </source>
</evidence>
<evidence type="ECO:0000256" key="6">
    <source>
        <dbReference type="ARBA" id="ARBA00023002"/>
    </source>
</evidence>
<evidence type="ECO:0000256" key="5">
    <source>
        <dbReference type="ARBA" id="ARBA00022857"/>
    </source>
</evidence>
<evidence type="ECO:0000256" key="14">
    <source>
        <dbReference type="PIRSR" id="PIRSR000114-3"/>
    </source>
</evidence>
<feature type="binding site" evidence="11">
    <location>
        <position position="230"/>
    </location>
    <ligand>
        <name>sn-glycerol 3-phosphate</name>
        <dbReference type="ChEBI" id="CHEBI:57597"/>
    </ligand>
</feature>
<dbReference type="GO" id="GO:0046167">
    <property type="term" value="P:glycerol-3-phosphate biosynthetic process"/>
    <property type="evidence" value="ECO:0007669"/>
    <property type="project" value="UniProtKB-UniRule"/>
</dbReference>
<sequence>MLENAKKITVIGGGIWGQTLANLARRNHLAVRVWSRHSGEDLGNVIADTEVIISAVSIKGVAPTIEKLQQLQLNSCTIIVTATKGLDPITTRTPFHLWNQAFPDNSLVVLSGPNLAKEINQGLPAATVVASYTQKAAILLQKLLSGESFRVYLNSDPLGTELGGTLKNVMAIASGVCDGLQLGTNAKSALLTRALPEIVRVGTCLGGCQETFFGLSGLGDLLATCNSPLSRNYQVGYQLALGLSLPEILAKLEGTAEGINTTEVLMRIAQKKFLYVPITCQVDRLLRGEISPQVAVDELMRRDLKAEFD</sequence>
<feature type="binding site" evidence="14">
    <location>
        <begin position="12"/>
        <end position="17"/>
    </location>
    <ligand>
        <name>NAD(+)</name>
        <dbReference type="ChEBI" id="CHEBI:57540"/>
    </ligand>
</feature>
<evidence type="ECO:0000256" key="4">
    <source>
        <dbReference type="ARBA" id="ARBA00022741"/>
    </source>
</evidence>
<dbReference type="Proteomes" id="UP000030321">
    <property type="component" value="Unassembled WGS sequence"/>
</dbReference>
<dbReference type="AlphaFoldDB" id="A0A0A1VPG4"/>
<feature type="binding site" evidence="11">
    <location>
        <position position="112"/>
    </location>
    <ligand>
        <name>sn-glycerol 3-phosphate</name>
        <dbReference type="ChEBI" id="CHEBI:57597"/>
    </ligand>
</feature>
<dbReference type="InterPro" id="IPR008927">
    <property type="entry name" value="6-PGluconate_DH-like_C_sf"/>
</dbReference>
<feature type="binding site" evidence="11">
    <location>
        <position position="84"/>
    </location>
    <ligand>
        <name>sn-glycerol 3-phosphate</name>
        <dbReference type="ChEBI" id="CHEBI:57597"/>
    </ligand>
</feature>
<dbReference type="InterPro" id="IPR013328">
    <property type="entry name" value="6PGD_dom2"/>
</dbReference>
<dbReference type="GO" id="GO:0046168">
    <property type="term" value="P:glycerol-3-phosphate catabolic process"/>
    <property type="evidence" value="ECO:0007669"/>
    <property type="project" value="InterPro"/>
</dbReference>
<keyword evidence="3 11" id="KW-0444">Lipid biosynthesis</keyword>
<dbReference type="Pfam" id="PF01210">
    <property type="entry name" value="NAD_Gly3P_dh_N"/>
    <property type="match status" value="2"/>
</dbReference>
<evidence type="ECO:0000259" key="15">
    <source>
        <dbReference type="Pfam" id="PF01210"/>
    </source>
</evidence>
<dbReference type="GO" id="GO:0141153">
    <property type="term" value="F:glycerol-3-phosphate dehydrogenase (NADP+) activity"/>
    <property type="evidence" value="ECO:0007669"/>
    <property type="project" value="RHEA"/>
</dbReference>
<feature type="binding site" evidence="11">
    <location>
        <position position="116"/>
    </location>
    <ligand>
        <name>NADPH</name>
        <dbReference type="ChEBI" id="CHEBI:57783"/>
    </ligand>
</feature>
<comment type="pathway">
    <text evidence="11">Membrane lipid metabolism; glycerophospholipid metabolism.</text>
</comment>
<comment type="caution">
    <text evidence="11">Lacks conserved residue(s) required for the propagation of feature annotation.</text>
</comment>
<keyword evidence="2 11" id="KW-0963">Cytoplasm</keyword>
<comment type="similarity">
    <text evidence="1 11">Belongs to the NAD-dependent glycerol-3-phosphate dehydrogenase family.</text>
</comment>
<dbReference type="HAMAP" id="MF_00394">
    <property type="entry name" value="NAD_Glyc3P_dehydrog"/>
    <property type="match status" value="1"/>
</dbReference>
<dbReference type="SUPFAM" id="SSF51735">
    <property type="entry name" value="NAD(P)-binding Rossmann-fold domains"/>
    <property type="match status" value="1"/>
</dbReference>
<dbReference type="FunFam" id="3.40.50.720:FF:001174">
    <property type="entry name" value="Glycerol-3-phosphate dehydrogenase [NAD(P)+]"/>
    <property type="match status" value="1"/>
</dbReference>
<keyword evidence="4 11" id="KW-0547">Nucleotide-binding</keyword>
<comment type="catalytic activity">
    <reaction evidence="11">
        <text>sn-glycerol 3-phosphate + NAD(+) = dihydroxyacetone phosphate + NADH + H(+)</text>
        <dbReference type="Rhea" id="RHEA:11092"/>
        <dbReference type="ChEBI" id="CHEBI:15378"/>
        <dbReference type="ChEBI" id="CHEBI:57540"/>
        <dbReference type="ChEBI" id="CHEBI:57597"/>
        <dbReference type="ChEBI" id="CHEBI:57642"/>
        <dbReference type="ChEBI" id="CHEBI:57945"/>
        <dbReference type="EC" id="1.1.1.94"/>
    </reaction>
</comment>
<dbReference type="PANTHER" id="PTHR11728">
    <property type="entry name" value="GLYCEROL-3-PHOSPHATE DEHYDROGENASE"/>
    <property type="match status" value="1"/>
</dbReference>
<feature type="domain" description="Glycerol-3-phosphate dehydrogenase NAD-dependent N-terminal" evidence="15">
    <location>
        <begin position="40"/>
        <end position="136"/>
    </location>
</feature>
<feature type="binding site" evidence="11">
    <location>
        <position position="16"/>
    </location>
    <ligand>
        <name>NADPH</name>
        <dbReference type="ChEBI" id="CHEBI:57783"/>
    </ligand>
</feature>
<feature type="binding site" evidence="11">
    <location>
        <position position="36"/>
    </location>
    <ligand>
        <name>NADPH</name>
        <dbReference type="ChEBI" id="CHEBI:57783"/>
    </ligand>
</feature>
<evidence type="ECO:0000256" key="1">
    <source>
        <dbReference type="ARBA" id="ARBA00011009"/>
    </source>
</evidence>
<proteinExistence type="inferred from homology"/>
<comment type="catalytic activity">
    <reaction evidence="11">
        <text>sn-glycerol 3-phosphate + NADP(+) = dihydroxyacetone phosphate + NADPH + H(+)</text>
        <dbReference type="Rhea" id="RHEA:11096"/>
        <dbReference type="ChEBI" id="CHEBI:15378"/>
        <dbReference type="ChEBI" id="CHEBI:57597"/>
        <dbReference type="ChEBI" id="CHEBI:57642"/>
        <dbReference type="ChEBI" id="CHEBI:57783"/>
        <dbReference type="ChEBI" id="CHEBI:58349"/>
        <dbReference type="EC" id="1.1.1.94"/>
    </reaction>
</comment>
<feature type="binding site" evidence="14">
    <location>
        <position position="116"/>
    </location>
    <ligand>
        <name>NAD(+)</name>
        <dbReference type="ChEBI" id="CHEBI:57540"/>
    </ligand>
</feature>
<feature type="binding site" evidence="11">
    <location>
        <position position="231"/>
    </location>
    <ligand>
        <name>NADPH</name>
        <dbReference type="ChEBI" id="CHEBI:57783"/>
    </ligand>
</feature>
<dbReference type="Gene3D" id="1.10.1040.10">
    <property type="entry name" value="N-(1-d-carboxylethyl)-l-norvaline Dehydrogenase, domain 2"/>
    <property type="match status" value="1"/>
</dbReference>
<dbReference type="FunFam" id="1.10.1040.10:FF:000001">
    <property type="entry name" value="Glycerol-3-phosphate dehydrogenase [NAD(P)+]"/>
    <property type="match status" value="1"/>
</dbReference>
<feature type="binding site" evidence="11">
    <location>
        <position position="220"/>
    </location>
    <ligand>
        <name>sn-glycerol 3-phosphate</name>
        <dbReference type="ChEBI" id="CHEBI:57597"/>
    </ligand>
</feature>
<dbReference type="NCBIfam" id="NF011212">
    <property type="entry name" value="PRK14619.1"/>
    <property type="match status" value="1"/>
</dbReference>
<keyword evidence="9 11" id="KW-0594">Phospholipid biosynthesis</keyword>
<feature type="binding site" evidence="11">
    <location>
        <position position="232"/>
    </location>
    <ligand>
        <name>sn-glycerol 3-phosphate</name>
        <dbReference type="ChEBI" id="CHEBI:57597"/>
    </ligand>
</feature>
<dbReference type="InterPro" id="IPR006109">
    <property type="entry name" value="G3P_DH_NAD-dep_C"/>
</dbReference>
<evidence type="ECO:0000256" key="3">
    <source>
        <dbReference type="ARBA" id="ARBA00022516"/>
    </source>
</evidence>
<dbReference type="NCBIfam" id="NF000940">
    <property type="entry name" value="PRK00094.1-2"/>
    <property type="match status" value="1"/>
</dbReference>
<evidence type="ECO:0000256" key="11">
    <source>
        <dbReference type="HAMAP-Rule" id="MF_00394"/>
    </source>
</evidence>
<dbReference type="GO" id="GO:0051287">
    <property type="term" value="F:NAD binding"/>
    <property type="evidence" value="ECO:0007669"/>
    <property type="project" value="InterPro"/>
</dbReference>
<keyword evidence="5 11" id="KW-0521">NADP</keyword>
<dbReference type="GO" id="GO:0008654">
    <property type="term" value="P:phospholipid biosynthetic process"/>
    <property type="evidence" value="ECO:0007669"/>
    <property type="project" value="UniProtKB-KW"/>
</dbReference>
<comment type="function">
    <text evidence="11">Catalyzes the reduction of the glycolytic intermediate dihydroxyacetone phosphate (DHAP) to sn-glycerol 3-phosphate (G3P), the key precursor for phospholipid synthesis.</text>
</comment>
<dbReference type="InterPro" id="IPR006168">
    <property type="entry name" value="G3P_DH_NAD-dep"/>
</dbReference>
<dbReference type="GO" id="GO:0006650">
    <property type="term" value="P:glycerophospholipid metabolic process"/>
    <property type="evidence" value="ECO:0007669"/>
    <property type="project" value="UniProtKB-UniRule"/>
</dbReference>
<evidence type="ECO:0000256" key="12">
    <source>
        <dbReference type="PIRSR" id="PIRSR000114-1"/>
    </source>
</evidence>
<keyword evidence="6 11" id="KW-0560">Oxidoreductase</keyword>
<dbReference type="EMBL" id="BBPA01000002">
    <property type="protein sequence ID" value="GAL91181.1"/>
    <property type="molecule type" value="Genomic_DNA"/>
</dbReference>
<evidence type="ECO:0000256" key="2">
    <source>
        <dbReference type="ARBA" id="ARBA00022490"/>
    </source>
</evidence>
<feature type="binding site" evidence="11">
    <location>
        <position position="37"/>
    </location>
    <ligand>
        <name>NADPH</name>
        <dbReference type="ChEBI" id="CHEBI:57783"/>
    </ligand>
</feature>
<protein>
    <recommendedName>
        <fullName evidence="11">Glycerol-3-phosphate dehydrogenase [NAD(P)+]</fullName>
        <ecNumber evidence="11">1.1.1.94</ecNumber>
    </recommendedName>
    <alternativeName>
        <fullName evidence="11">NAD(P)(+)-dependent glycerol-3-phosphate dehydrogenase</fullName>
    </alternativeName>
    <alternativeName>
        <fullName evidence="11">NAD(P)H-dependent dihydroxyacetone-phosphate reductase</fullName>
    </alternativeName>
</protein>
<evidence type="ECO:0000256" key="10">
    <source>
        <dbReference type="ARBA" id="ARBA00023264"/>
    </source>
</evidence>
<reference evidence="18" key="1">
    <citation type="journal article" date="2015" name="Genome">
        <title>Whole Genome Sequence of the Non-Microcystin-Producing Microcystis aeruginosa Strain NIES-44.</title>
        <authorList>
            <person name="Okano K."/>
            <person name="Miyata N."/>
            <person name="Ozaki Y."/>
        </authorList>
    </citation>
    <scope>NUCLEOTIDE SEQUENCE [LARGE SCALE GENOMIC DNA]</scope>
    <source>
        <strain evidence="18">NIES-44</strain>
    </source>
</reference>
<evidence type="ECO:0000259" key="16">
    <source>
        <dbReference type="Pfam" id="PF07479"/>
    </source>
</evidence>